<evidence type="ECO:0000256" key="1">
    <source>
        <dbReference type="SAM" id="MobiDB-lite"/>
    </source>
</evidence>
<gene>
    <name evidence="3" type="ORF">GTZ93_13915</name>
</gene>
<evidence type="ECO:0000259" key="2">
    <source>
        <dbReference type="Pfam" id="PF19829"/>
    </source>
</evidence>
<organism evidence="3 4">
    <name type="scientific">Corallococcus exiguus</name>
    <dbReference type="NCBI Taxonomy" id="83462"/>
    <lineage>
        <taxon>Bacteria</taxon>
        <taxon>Pseudomonadati</taxon>
        <taxon>Myxococcota</taxon>
        <taxon>Myxococcia</taxon>
        <taxon>Myxococcales</taxon>
        <taxon>Cystobacterineae</taxon>
        <taxon>Myxococcaceae</taxon>
        <taxon>Corallococcus</taxon>
    </lineage>
</organism>
<dbReference type="Pfam" id="PF19829">
    <property type="entry name" value="DUF6310"/>
    <property type="match status" value="1"/>
</dbReference>
<keyword evidence="4" id="KW-1185">Reference proteome</keyword>
<evidence type="ECO:0000313" key="4">
    <source>
        <dbReference type="Proteomes" id="UP000537825"/>
    </source>
</evidence>
<protein>
    <recommendedName>
        <fullName evidence="2">DUF6310 domain-containing protein</fullName>
    </recommendedName>
</protein>
<name>A0A7X4YA37_9BACT</name>
<feature type="region of interest" description="Disordered" evidence="1">
    <location>
        <begin position="144"/>
        <end position="195"/>
    </location>
</feature>
<dbReference type="InterPro" id="IPR046277">
    <property type="entry name" value="DUF6310"/>
</dbReference>
<comment type="caution">
    <text evidence="3">The sequence shown here is derived from an EMBL/GenBank/DDBJ whole genome shotgun (WGS) entry which is preliminary data.</text>
</comment>
<feature type="domain" description="DUF6310" evidence="2">
    <location>
        <begin position="176"/>
        <end position="300"/>
    </location>
</feature>
<proteinExistence type="predicted"/>
<dbReference type="AlphaFoldDB" id="A0A7X4YA37"/>
<accession>A0A7X4YA37</accession>
<dbReference type="Proteomes" id="UP000537825">
    <property type="component" value="Unassembled WGS sequence"/>
</dbReference>
<evidence type="ECO:0000313" key="3">
    <source>
        <dbReference type="EMBL" id="NBC40924.1"/>
    </source>
</evidence>
<dbReference type="EMBL" id="JAAAPK010000003">
    <property type="protein sequence ID" value="NBC40924.1"/>
    <property type="molecule type" value="Genomic_DNA"/>
</dbReference>
<sequence length="300" mass="32785">MHCYAGIMLGVLLSACVTTPPTVAGARGPGLSNLQRAAKLPWTDEGQCVVREAARPWPTVVERCFQQLDQDRLRFRDTTGRCTVASADAAALGIGVCVLAASEIAVGAVLIIGAVVVAAAIQEALDAYEFRQLYPEETRAVPETQVAIQSSLPKRKPQPQPSGQDWFPPVPGGPSDRERNPNCSPRRVPHLGGNNLHNQCADRIPRNTFSGWDALVDGKNFDGLQGAARMLWEVKTNDIETYSPFVRQAELQKQVDEAKRERALAEACGFQFSIGVRTEAHKKLLEALLPDFNIVLMTWC</sequence>
<reference evidence="3 4" key="1">
    <citation type="submission" date="2020-01" db="EMBL/GenBank/DDBJ databases">
        <title>The draft genome sequence of Corallococcus exiguus DSM 14696.</title>
        <authorList>
            <person name="Zhang X."/>
            <person name="Zhu H."/>
        </authorList>
    </citation>
    <scope>NUCLEOTIDE SEQUENCE [LARGE SCALE GENOMIC DNA]</scope>
    <source>
        <strain evidence="3 4">DSM 14696</strain>
    </source>
</reference>